<name>A0A834INA3_RHYFE</name>
<organism evidence="2 3">
    <name type="scientific">Rhynchophorus ferrugineus</name>
    <name type="common">Red palm weevil</name>
    <name type="synonym">Curculio ferrugineus</name>
    <dbReference type="NCBI Taxonomy" id="354439"/>
    <lineage>
        <taxon>Eukaryota</taxon>
        <taxon>Metazoa</taxon>
        <taxon>Ecdysozoa</taxon>
        <taxon>Arthropoda</taxon>
        <taxon>Hexapoda</taxon>
        <taxon>Insecta</taxon>
        <taxon>Pterygota</taxon>
        <taxon>Neoptera</taxon>
        <taxon>Endopterygota</taxon>
        <taxon>Coleoptera</taxon>
        <taxon>Polyphaga</taxon>
        <taxon>Cucujiformia</taxon>
        <taxon>Curculionidae</taxon>
        <taxon>Dryophthorinae</taxon>
        <taxon>Rhynchophorus</taxon>
    </lineage>
</organism>
<dbReference type="Proteomes" id="UP000625711">
    <property type="component" value="Unassembled WGS sequence"/>
</dbReference>
<evidence type="ECO:0000313" key="3">
    <source>
        <dbReference type="Proteomes" id="UP000625711"/>
    </source>
</evidence>
<dbReference type="AlphaFoldDB" id="A0A834INA3"/>
<proteinExistence type="predicted"/>
<feature type="region of interest" description="Disordered" evidence="1">
    <location>
        <begin position="1"/>
        <end position="24"/>
    </location>
</feature>
<evidence type="ECO:0000256" key="1">
    <source>
        <dbReference type="SAM" id="MobiDB-lite"/>
    </source>
</evidence>
<dbReference type="EMBL" id="JAACXV010000157">
    <property type="protein sequence ID" value="KAF7282741.1"/>
    <property type="molecule type" value="Genomic_DNA"/>
</dbReference>
<evidence type="ECO:0000313" key="2">
    <source>
        <dbReference type="EMBL" id="KAF7282741.1"/>
    </source>
</evidence>
<comment type="caution">
    <text evidence="2">The sequence shown here is derived from an EMBL/GenBank/DDBJ whole genome shotgun (WGS) entry which is preliminary data.</text>
</comment>
<keyword evidence="3" id="KW-1185">Reference proteome</keyword>
<accession>A0A834INA3</accession>
<protein>
    <submittedName>
        <fullName evidence="2">Uncharacterized protein</fullName>
    </submittedName>
</protein>
<sequence>MKSRPTAGNLIMPSRRTNNDGHLKPYDLRRQTRVIAVNRQFYSAIPPSCPRVQDRNARLSPIPMQIGSVCVYVFGKVTGLRRFRCTVTQEQTVALDVAKKSGTRTLIDNKRRGIQ</sequence>
<gene>
    <name evidence="2" type="ORF">GWI33_001995</name>
</gene>
<reference evidence="2" key="1">
    <citation type="submission" date="2020-08" db="EMBL/GenBank/DDBJ databases">
        <title>Genome sequencing and assembly of the red palm weevil Rhynchophorus ferrugineus.</title>
        <authorList>
            <person name="Dias G.B."/>
            <person name="Bergman C.M."/>
            <person name="Manee M."/>
        </authorList>
    </citation>
    <scope>NUCLEOTIDE SEQUENCE</scope>
    <source>
        <strain evidence="2">AA-2017</strain>
        <tissue evidence="2">Whole larva</tissue>
    </source>
</reference>